<dbReference type="Proteomes" id="UP000765509">
    <property type="component" value="Unassembled WGS sequence"/>
</dbReference>
<feature type="compositionally biased region" description="Polar residues" evidence="1">
    <location>
        <begin position="90"/>
        <end position="103"/>
    </location>
</feature>
<keyword evidence="3" id="KW-1185">Reference proteome</keyword>
<feature type="compositionally biased region" description="Acidic residues" evidence="1">
    <location>
        <begin position="44"/>
        <end position="61"/>
    </location>
</feature>
<sequence length="143" mass="15252">MWTNFGGPIPVGGRPIYSSSAVRKSRINTEGVVKQIRQTSDSAPDPDAEGSDELDGEEVEVVDNPVGHQSSASPSQPPSKRFQRHLIPNTPRNSQPTLATIPTSLPPASPISSHTRPAMIPAVGQSPIQQSRTSPIVTSQQLQ</sequence>
<feature type="compositionally biased region" description="Polar residues" evidence="1">
    <location>
        <begin position="126"/>
        <end position="143"/>
    </location>
</feature>
<gene>
    <name evidence="2" type="ORF">O181_097208</name>
</gene>
<protein>
    <submittedName>
        <fullName evidence="2">Uncharacterized protein</fullName>
    </submittedName>
</protein>
<dbReference type="EMBL" id="AVOT02065393">
    <property type="protein sequence ID" value="MBW0557493.1"/>
    <property type="molecule type" value="Genomic_DNA"/>
</dbReference>
<organism evidence="2 3">
    <name type="scientific">Austropuccinia psidii MF-1</name>
    <dbReference type="NCBI Taxonomy" id="1389203"/>
    <lineage>
        <taxon>Eukaryota</taxon>
        <taxon>Fungi</taxon>
        <taxon>Dikarya</taxon>
        <taxon>Basidiomycota</taxon>
        <taxon>Pucciniomycotina</taxon>
        <taxon>Pucciniomycetes</taxon>
        <taxon>Pucciniales</taxon>
        <taxon>Sphaerophragmiaceae</taxon>
        <taxon>Austropuccinia</taxon>
    </lineage>
</organism>
<name>A0A9Q3PCY4_9BASI</name>
<comment type="caution">
    <text evidence="2">The sequence shown here is derived from an EMBL/GenBank/DDBJ whole genome shotgun (WGS) entry which is preliminary data.</text>
</comment>
<evidence type="ECO:0000313" key="2">
    <source>
        <dbReference type="EMBL" id="MBW0557493.1"/>
    </source>
</evidence>
<feature type="region of interest" description="Disordered" evidence="1">
    <location>
        <begin position="35"/>
        <end position="143"/>
    </location>
</feature>
<evidence type="ECO:0000256" key="1">
    <source>
        <dbReference type="SAM" id="MobiDB-lite"/>
    </source>
</evidence>
<evidence type="ECO:0000313" key="3">
    <source>
        <dbReference type="Proteomes" id="UP000765509"/>
    </source>
</evidence>
<reference evidence="2" key="1">
    <citation type="submission" date="2021-03" db="EMBL/GenBank/DDBJ databases">
        <title>Draft genome sequence of rust myrtle Austropuccinia psidii MF-1, a brazilian biotype.</title>
        <authorList>
            <person name="Quecine M.C."/>
            <person name="Pachon D.M.R."/>
            <person name="Bonatelli M.L."/>
            <person name="Correr F.H."/>
            <person name="Franceschini L.M."/>
            <person name="Leite T.F."/>
            <person name="Margarido G.R.A."/>
            <person name="Almeida C.A."/>
            <person name="Ferrarezi J.A."/>
            <person name="Labate C.A."/>
        </authorList>
    </citation>
    <scope>NUCLEOTIDE SEQUENCE</scope>
    <source>
        <strain evidence="2">MF-1</strain>
    </source>
</reference>
<dbReference type="AlphaFoldDB" id="A0A9Q3PCY4"/>
<accession>A0A9Q3PCY4</accession>
<proteinExistence type="predicted"/>